<evidence type="ECO:0000256" key="2">
    <source>
        <dbReference type="PROSITE-ProRule" id="PRU00192"/>
    </source>
</evidence>
<dbReference type="Proteomes" id="UP000694941">
    <property type="component" value="Unplaced"/>
</dbReference>
<evidence type="ECO:0000259" key="3">
    <source>
        <dbReference type="PROSITE" id="PS50002"/>
    </source>
</evidence>
<dbReference type="PANTHER" id="PTHR15176:SF1">
    <property type="entry name" value="NEPHROCYSTIN-1"/>
    <property type="match status" value="1"/>
</dbReference>
<dbReference type="InterPro" id="IPR030642">
    <property type="entry name" value="NPHP1_SH3"/>
</dbReference>
<evidence type="ECO:0000313" key="5">
    <source>
        <dbReference type="RefSeq" id="XP_013792600.2"/>
    </source>
</evidence>
<dbReference type="PROSITE" id="PS50002">
    <property type="entry name" value="SH3"/>
    <property type="match status" value="1"/>
</dbReference>
<gene>
    <name evidence="5" type="primary">LOC106476488</name>
</gene>
<dbReference type="SUPFAM" id="SSF50044">
    <property type="entry name" value="SH3-domain"/>
    <property type="match status" value="1"/>
</dbReference>
<sequence>MDLHSIDESPMSKRGLHLDLELPVQILFSAKEDPDKSFSVAGHVFEALCDFTGEEEGDLSFKSGDLLTVLSVRDDGWWEAENSEGCKGLIPSTYMKMCNQNTEPNTSDSNMPQKRSVQLWHGIQKALKEPSASDVISALGALPSGFRTSYFSKLLEENDNYSTSSYLVPKLSNSGLSFHDTFWDPIKETVKPHHVKIERLITIVACRKIPLPGLGTEVLSQHVYMCLHDGVNILSNIHTVRTKLDPKNPEQWSFSSKLSQGASGEEESQCFIRTSNTSPTVGIIFQPCLKYKRVSTGEEEEVSCGWVFVHLLDDSGRPVANVTKVLHIHGGNPFEKDVSVNPSHQKNLGSSLKALILKTQEPRLVIRLSEPRGELSEQLSFLPDTLIGPKGDISLLTIYRHCLAETITETRLGANCADFLHSPLLSTFPQLLKHRNIFDLFKNKWIDVLKNQKRNIRKDMKKQSVLFTNVFLETAYIILHCDSMMSDSKSSTSQVEEVNWKNMNQLDLLYQERGPLGIALSSCVDHSPFEIDELTLDIVRKDCFPCEECK</sequence>
<feature type="domain" description="SH3" evidence="3">
    <location>
        <begin position="40"/>
        <end position="100"/>
    </location>
</feature>
<name>A0ABM1C1I0_LIMPO</name>
<proteinExistence type="predicted"/>
<dbReference type="InterPro" id="IPR039687">
    <property type="entry name" value="NPHP1"/>
</dbReference>
<dbReference type="InterPro" id="IPR036028">
    <property type="entry name" value="SH3-like_dom_sf"/>
</dbReference>
<dbReference type="Pfam" id="PF00018">
    <property type="entry name" value="SH3_1"/>
    <property type="match status" value="1"/>
</dbReference>
<dbReference type="PANTHER" id="PTHR15176">
    <property type="entry name" value="NEPHROCYSTIN"/>
    <property type="match status" value="1"/>
</dbReference>
<dbReference type="SMART" id="SM00326">
    <property type="entry name" value="SH3"/>
    <property type="match status" value="1"/>
</dbReference>
<dbReference type="GeneID" id="106476488"/>
<keyword evidence="1 2" id="KW-0728">SH3 domain</keyword>
<organism evidence="4 5">
    <name type="scientific">Limulus polyphemus</name>
    <name type="common">Atlantic horseshoe crab</name>
    <dbReference type="NCBI Taxonomy" id="6850"/>
    <lineage>
        <taxon>Eukaryota</taxon>
        <taxon>Metazoa</taxon>
        <taxon>Ecdysozoa</taxon>
        <taxon>Arthropoda</taxon>
        <taxon>Chelicerata</taxon>
        <taxon>Merostomata</taxon>
        <taxon>Xiphosura</taxon>
        <taxon>Limulidae</taxon>
        <taxon>Limulus</taxon>
    </lineage>
</organism>
<protein>
    <submittedName>
        <fullName evidence="5">Nephrocystin-1-like</fullName>
    </submittedName>
</protein>
<accession>A0ABM1C1I0</accession>
<reference evidence="5" key="1">
    <citation type="submission" date="2025-08" db="UniProtKB">
        <authorList>
            <consortium name="RefSeq"/>
        </authorList>
    </citation>
    <scope>IDENTIFICATION</scope>
    <source>
        <tissue evidence="5">Muscle</tissue>
    </source>
</reference>
<dbReference type="Gene3D" id="2.30.30.40">
    <property type="entry name" value="SH3 Domains"/>
    <property type="match status" value="1"/>
</dbReference>
<dbReference type="RefSeq" id="XP_013792600.2">
    <property type="nucleotide sequence ID" value="XM_013937146.2"/>
</dbReference>
<evidence type="ECO:0000313" key="4">
    <source>
        <dbReference type="Proteomes" id="UP000694941"/>
    </source>
</evidence>
<evidence type="ECO:0000256" key="1">
    <source>
        <dbReference type="ARBA" id="ARBA00022443"/>
    </source>
</evidence>
<dbReference type="CDD" id="cd11770">
    <property type="entry name" value="SH3_Nephrocystin"/>
    <property type="match status" value="1"/>
</dbReference>
<keyword evidence="4" id="KW-1185">Reference proteome</keyword>
<dbReference type="PRINTS" id="PR00452">
    <property type="entry name" value="SH3DOMAIN"/>
</dbReference>
<dbReference type="InterPro" id="IPR001452">
    <property type="entry name" value="SH3_domain"/>
</dbReference>